<protein>
    <submittedName>
        <fullName evidence="1">Uncharacterized protein</fullName>
    </submittedName>
</protein>
<dbReference type="Proteomes" id="UP000029052">
    <property type="component" value="Unassembled WGS sequence"/>
</dbReference>
<reference evidence="1 2" key="1">
    <citation type="submission" date="2014-03" db="EMBL/GenBank/DDBJ databases">
        <title>Genomics of Bifidobacteria.</title>
        <authorList>
            <person name="Ventura M."/>
            <person name="Milani C."/>
            <person name="Lugli G.A."/>
        </authorList>
    </citation>
    <scope>NUCLEOTIDE SEQUENCE [LARGE SCALE GENOMIC DNA]</scope>
    <source>
        <strain evidence="1 2">LMG 11591</strain>
    </source>
</reference>
<proteinExistence type="predicted"/>
<dbReference type="eggNOG" id="ENOG5032AA3">
    <property type="taxonomic scope" value="Bacteria"/>
</dbReference>
<keyword evidence="2" id="KW-1185">Reference proteome</keyword>
<accession>A0A087BCR7</accession>
<dbReference type="EMBL" id="JGZB01000003">
    <property type="protein sequence ID" value="KFI68817.1"/>
    <property type="molecule type" value="Genomic_DNA"/>
</dbReference>
<evidence type="ECO:0000313" key="1">
    <source>
        <dbReference type="EMBL" id="KFI68817.1"/>
    </source>
</evidence>
<evidence type="ECO:0000313" key="2">
    <source>
        <dbReference type="Proteomes" id="UP000029052"/>
    </source>
</evidence>
<organism evidence="1 2">
    <name type="scientific">Bifidobacterium magnum</name>
    <dbReference type="NCBI Taxonomy" id="1692"/>
    <lineage>
        <taxon>Bacteria</taxon>
        <taxon>Bacillati</taxon>
        <taxon>Actinomycetota</taxon>
        <taxon>Actinomycetes</taxon>
        <taxon>Bifidobacteriales</taxon>
        <taxon>Bifidobacteriaceae</taxon>
        <taxon>Bifidobacterium</taxon>
    </lineage>
</organism>
<name>A0A087BCR7_9BIFI</name>
<sequence length="209" mass="23390">MTSNEGIVMTMEAIEIESVSGCDLNAQELENEYTEYVKSEYAGYFPDSRGVSLLGQDFVRLVAQQIDKEHNEGEEVEFEGDATDEVVANLREALQIHTFRAPLLAIARTIVSSWIEERFGHHVATKSCGTLFKSYCDSVLQPVNDDKEMSLNTARYVAEGDRVQELVNEVPETNIDHLSGDHAQAGVFLVFDGVKYNGPREDANMLMFE</sequence>
<gene>
    <name evidence="1" type="ORF">BMAGN_0690</name>
</gene>
<dbReference type="AlphaFoldDB" id="A0A087BCR7"/>
<comment type="caution">
    <text evidence="1">The sequence shown here is derived from an EMBL/GenBank/DDBJ whole genome shotgun (WGS) entry which is preliminary data.</text>
</comment>